<feature type="transmembrane region" description="Helical" evidence="8">
    <location>
        <begin position="236"/>
        <end position="256"/>
    </location>
</feature>
<dbReference type="GO" id="GO:0015141">
    <property type="term" value="F:succinate transmembrane transporter activity"/>
    <property type="evidence" value="ECO:0007669"/>
    <property type="project" value="TreeGrafter"/>
</dbReference>
<keyword evidence="7 8" id="KW-0472">Membrane</keyword>
<keyword evidence="10" id="KW-1185">Reference proteome</keyword>
<dbReference type="RefSeq" id="WP_084428358.1">
    <property type="nucleotide sequence ID" value="NZ_FWXV01000003.1"/>
</dbReference>
<dbReference type="EMBL" id="FWXV01000003">
    <property type="protein sequence ID" value="SMD05119.1"/>
    <property type="molecule type" value="Genomic_DNA"/>
</dbReference>
<name>A0A1Y5XLM4_KIBAR</name>
<evidence type="ECO:0000313" key="9">
    <source>
        <dbReference type="EMBL" id="SMD05119.1"/>
    </source>
</evidence>
<dbReference type="FunFam" id="1.10.3860.10:FF:000001">
    <property type="entry name" value="C4-dicarboxylate transport protein"/>
    <property type="match status" value="1"/>
</dbReference>
<evidence type="ECO:0000256" key="7">
    <source>
        <dbReference type="ARBA" id="ARBA00023136"/>
    </source>
</evidence>
<dbReference type="PRINTS" id="PR00173">
    <property type="entry name" value="EDTRNSPORT"/>
</dbReference>
<dbReference type="InterPro" id="IPR001991">
    <property type="entry name" value="Na-dicarboxylate_symporter"/>
</dbReference>
<dbReference type="Gene3D" id="1.10.3860.10">
    <property type="entry name" value="Sodium:dicarboxylate symporter"/>
    <property type="match status" value="1"/>
</dbReference>
<feature type="transmembrane region" description="Helical" evidence="8">
    <location>
        <begin position="95"/>
        <end position="117"/>
    </location>
</feature>
<feature type="transmembrane region" description="Helical" evidence="8">
    <location>
        <begin position="315"/>
        <end position="337"/>
    </location>
</feature>
<dbReference type="InterPro" id="IPR036458">
    <property type="entry name" value="Na:dicarbo_symporter_sf"/>
</dbReference>
<feature type="transmembrane region" description="Helical" evidence="8">
    <location>
        <begin position="58"/>
        <end position="83"/>
    </location>
</feature>
<protein>
    <submittedName>
        <fullName evidence="9">Aerobic C4-dicarboxylate transport protein</fullName>
    </submittedName>
</protein>
<feature type="transmembrane region" description="Helical" evidence="8">
    <location>
        <begin position="201"/>
        <end position="224"/>
    </location>
</feature>
<dbReference type="Proteomes" id="UP000192674">
    <property type="component" value="Unassembled WGS sequence"/>
</dbReference>
<evidence type="ECO:0000256" key="4">
    <source>
        <dbReference type="ARBA" id="ARBA00022692"/>
    </source>
</evidence>
<keyword evidence="6 8" id="KW-1133">Transmembrane helix</keyword>
<dbReference type="AlphaFoldDB" id="A0A1Y5XLM4"/>
<comment type="subcellular location">
    <subcellularLocation>
        <location evidence="1">Cell membrane</location>
        <topology evidence="1">Multi-pass membrane protein</topology>
    </subcellularLocation>
</comment>
<feature type="transmembrane region" description="Helical" evidence="8">
    <location>
        <begin position="374"/>
        <end position="392"/>
    </location>
</feature>
<dbReference type="PANTHER" id="PTHR42865:SF1">
    <property type="entry name" value="AEROBIC C4-DICARBOXYLATE TRANSPORT PROTEIN"/>
    <property type="match status" value="1"/>
</dbReference>
<keyword evidence="5" id="KW-0769">Symport</keyword>
<dbReference type="OrthoDB" id="9766690at2"/>
<dbReference type="GO" id="GO:0070778">
    <property type="term" value="P:L-aspartate transmembrane transport"/>
    <property type="evidence" value="ECO:0007669"/>
    <property type="project" value="TreeGrafter"/>
</dbReference>
<evidence type="ECO:0000256" key="5">
    <source>
        <dbReference type="ARBA" id="ARBA00022847"/>
    </source>
</evidence>
<evidence type="ECO:0000256" key="8">
    <source>
        <dbReference type="SAM" id="Phobius"/>
    </source>
</evidence>
<accession>A0A1Y5XLM4</accession>
<organism evidence="9 10">
    <name type="scientific">Kibdelosporangium aridum</name>
    <dbReference type="NCBI Taxonomy" id="2030"/>
    <lineage>
        <taxon>Bacteria</taxon>
        <taxon>Bacillati</taxon>
        <taxon>Actinomycetota</taxon>
        <taxon>Actinomycetes</taxon>
        <taxon>Pseudonocardiales</taxon>
        <taxon>Pseudonocardiaceae</taxon>
        <taxon>Kibdelosporangium</taxon>
    </lineage>
</organism>
<dbReference type="GO" id="GO:0005886">
    <property type="term" value="C:plasma membrane"/>
    <property type="evidence" value="ECO:0007669"/>
    <property type="project" value="UniProtKB-SubCell"/>
</dbReference>
<proteinExistence type="predicted"/>
<evidence type="ECO:0000313" key="10">
    <source>
        <dbReference type="Proteomes" id="UP000192674"/>
    </source>
</evidence>
<keyword evidence="2" id="KW-0813">Transport</keyword>
<feature type="transmembrane region" description="Helical" evidence="8">
    <location>
        <begin position="23"/>
        <end position="46"/>
    </location>
</feature>
<reference evidence="9 10" key="1">
    <citation type="submission" date="2017-04" db="EMBL/GenBank/DDBJ databases">
        <authorList>
            <person name="Afonso C.L."/>
            <person name="Miller P.J."/>
            <person name="Scott M.A."/>
            <person name="Spackman E."/>
            <person name="Goraichik I."/>
            <person name="Dimitrov K.M."/>
            <person name="Suarez D.L."/>
            <person name="Swayne D.E."/>
        </authorList>
    </citation>
    <scope>NUCLEOTIDE SEQUENCE [LARGE SCALE GENOMIC DNA]</scope>
    <source>
        <strain evidence="9 10">DSM 43828</strain>
    </source>
</reference>
<keyword evidence="3" id="KW-1003">Cell membrane</keyword>
<keyword evidence="4 8" id="KW-0812">Transmembrane</keyword>
<dbReference type="PANTHER" id="PTHR42865">
    <property type="entry name" value="PROTON/GLUTAMATE-ASPARTATE SYMPORTER"/>
    <property type="match status" value="1"/>
</dbReference>
<feature type="transmembrane region" description="Helical" evidence="8">
    <location>
        <begin position="157"/>
        <end position="181"/>
    </location>
</feature>
<dbReference type="Pfam" id="PF00375">
    <property type="entry name" value="SDF"/>
    <property type="match status" value="1"/>
</dbReference>
<evidence type="ECO:0000256" key="3">
    <source>
        <dbReference type="ARBA" id="ARBA00022475"/>
    </source>
</evidence>
<sequence>MSSQIQNDTETTEKPARPRWQRLATNTGIQVLAAAVAAAIFGLLVPGTAATLKPLADVFIALIRLVIPPIVFLVVVTGIVSVGGMKAVGRIALKAIIYFEIVTTIGTLLGLAAINLFRPGDGVAPPADASGDLGSYVEGAREKPIGEFLLDLVPHNVVQAFATGHIIQVLVFAILFAIALLTVPKHVSEPVNRACGKLSEVFFRIVGMVIRLAPIGVFGAVSYTVGKYGPETLTALMKYVGLALATLIVFLSLVLGTVTRLCGVSLVRLIRALRKELYIVLGTSSSEAVMPHLMARLETFGCKRDVVGLVVPTGYSFNLDGVAVVVPMSAVFIAQVYGVELGFTEQLTLFLVFLFLSKGTAGITGSAFVTLANLIAAVQFIPVAGLALILSVERFLSLMRAMTNVLGNAVAAIAVARWEPGAIDKDQLARTIGRQRRTADKQPEETR</sequence>
<evidence type="ECO:0000256" key="1">
    <source>
        <dbReference type="ARBA" id="ARBA00004651"/>
    </source>
</evidence>
<evidence type="ECO:0000256" key="2">
    <source>
        <dbReference type="ARBA" id="ARBA00022448"/>
    </source>
</evidence>
<dbReference type="SUPFAM" id="SSF118215">
    <property type="entry name" value="Proton glutamate symport protein"/>
    <property type="match status" value="1"/>
</dbReference>
<dbReference type="GO" id="GO:0015138">
    <property type="term" value="F:fumarate transmembrane transporter activity"/>
    <property type="evidence" value="ECO:0007669"/>
    <property type="project" value="TreeGrafter"/>
</dbReference>
<evidence type="ECO:0000256" key="6">
    <source>
        <dbReference type="ARBA" id="ARBA00022989"/>
    </source>
</evidence>
<dbReference type="GO" id="GO:0015366">
    <property type="term" value="F:malate:proton symporter activity"/>
    <property type="evidence" value="ECO:0007669"/>
    <property type="project" value="TreeGrafter"/>
</dbReference>
<gene>
    <name evidence="9" type="ORF">SAMN05661093_03913</name>
</gene>